<dbReference type="InterPro" id="IPR002429">
    <property type="entry name" value="CcO_II-like_C"/>
</dbReference>
<evidence type="ECO:0000256" key="6">
    <source>
        <dbReference type="ARBA" id="ARBA00047816"/>
    </source>
</evidence>
<dbReference type="InterPro" id="IPR008972">
    <property type="entry name" value="Cupredoxin"/>
</dbReference>
<evidence type="ECO:0000256" key="1">
    <source>
        <dbReference type="ARBA" id="ARBA00004196"/>
    </source>
</evidence>
<accession>A0A1M7BRE3</accession>
<dbReference type="GO" id="GO:0030313">
    <property type="term" value="C:cell envelope"/>
    <property type="evidence" value="ECO:0007669"/>
    <property type="project" value="UniProtKB-SubCell"/>
</dbReference>
<name>A0A1M7BRE3_9BACL</name>
<dbReference type="InterPro" id="IPR051403">
    <property type="entry name" value="NosZ/Cyto_c_oxidase_sub2"/>
</dbReference>
<sequence>MHKFEKIWMSIGTGSLILFLVILGVSAVHAGHTPAASGIETIHPDYVRDDNRFSEPGLYESSEEGYDYDLYYVASAFRYEPAEVEVPQGSRVRMQVVTTDVVHGFQVVNTNINMMVEPGLVSTYGTNFNTVGEYLVICNEYCGVGHTDMTSVIKVVPEEGDAEDE</sequence>
<keyword evidence="3" id="KW-0186">Copper</keyword>
<dbReference type="Proteomes" id="UP000184206">
    <property type="component" value="Unassembled WGS sequence"/>
</dbReference>
<dbReference type="PANTHER" id="PTHR42838">
    <property type="entry name" value="CYTOCHROME C OXIDASE SUBUNIT II"/>
    <property type="match status" value="1"/>
</dbReference>
<organism evidence="8 9">
    <name type="scientific">Lacicoccus alkaliphilus DSM 16010</name>
    <dbReference type="NCBI Taxonomy" id="1123231"/>
    <lineage>
        <taxon>Bacteria</taxon>
        <taxon>Bacillati</taxon>
        <taxon>Bacillota</taxon>
        <taxon>Bacilli</taxon>
        <taxon>Bacillales</taxon>
        <taxon>Salinicoccaceae</taxon>
        <taxon>Lacicoccus</taxon>
    </lineage>
</organism>
<evidence type="ECO:0000259" key="7">
    <source>
        <dbReference type="PROSITE" id="PS50857"/>
    </source>
</evidence>
<comment type="function">
    <text evidence="4">Subunits I and II form the functional core of the enzyme complex. Electrons originating in cytochrome c are transferred via heme a and Cu(A) to the binuclear center formed by heme a3 and Cu(B).</text>
</comment>
<evidence type="ECO:0000256" key="4">
    <source>
        <dbReference type="ARBA" id="ARBA00024688"/>
    </source>
</evidence>
<dbReference type="Gene3D" id="2.60.40.420">
    <property type="entry name" value="Cupredoxins - blue copper proteins"/>
    <property type="match status" value="1"/>
</dbReference>
<dbReference type="GO" id="GO:0005507">
    <property type="term" value="F:copper ion binding"/>
    <property type="evidence" value="ECO:0007669"/>
    <property type="project" value="InterPro"/>
</dbReference>
<dbReference type="EMBL" id="FRCF01000002">
    <property type="protein sequence ID" value="SHL57605.1"/>
    <property type="molecule type" value="Genomic_DNA"/>
</dbReference>
<comment type="subcellular location">
    <subcellularLocation>
        <location evidence="1">Cell envelope</location>
    </subcellularLocation>
</comment>
<protein>
    <recommendedName>
        <fullName evidence="5">Cytochrome aa3 subunit 2</fullName>
    </recommendedName>
</protein>
<dbReference type="PROSITE" id="PS50857">
    <property type="entry name" value="COX2_CUA"/>
    <property type="match status" value="1"/>
</dbReference>
<evidence type="ECO:0000313" key="9">
    <source>
        <dbReference type="Proteomes" id="UP000184206"/>
    </source>
</evidence>
<evidence type="ECO:0000256" key="2">
    <source>
        <dbReference type="ARBA" id="ARBA00022723"/>
    </source>
</evidence>
<keyword evidence="9" id="KW-1185">Reference proteome</keyword>
<dbReference type="SUPFAM" id="SSF49503">
    <property type="entry name" value="Cupredoxins"/>
    <property type="match status" value="1"/>
</dbReference>
<dbReference type="AlphaFoldDB" id="A0A1M7BRE3"/>
<proteinExistence type="predicted"/>
<evidence type="ECO:0000256" key="3">
    <source>
        <dbReference type="ARBA" id="ARBA00023008"/>
    </source>
</evidence>
<comment type="catalytic activity">
    <reaction evidence="6">
        <text>4 Fe(II)-[cytochrome c] + O2 + 8 H(+)(in) = 4 Fe(III)-[cytochrome c] + 2 H2O + 4 H(+)(out)</text>
        <dbReference type="Rhea" id="RHEA:11436"/>
        <dbReference type="Rhea" id="RHEA-COMP:10350"/>
        <dbReference type="Rhea" id="RHEA-COMP:14399"/>
        <dbReference type="ChEBI" id="CHEBI:15377"/>
        <dbReference type="ChEBI" id="CHEBI:15378"/>
        <dbReference type="ChEBI" id="CHEBI:15379"/>
        <dbReference type="ChEBI" id="CHEBI:29033"/>
        <dbReference type="ChEBI" id="CHEBI:29034"/>
        <dbReference type="EC" id="7.1.1.9"/>
    </reaction>
</comment>
<dbReference type="Pfam" id="PF00116">
    <property type="entry name" value="COX2"/>
    <property type="match status" value="1"/>
</dbReference>
<dbReference type="PANTHER" id="PTHR42838:SF2">
    <property type="entry name" value="NITROUS-OXIDE REDUCTASE"/>
    <property type="match status" value="1"/>
</dbReference>
<keyword evidence="2" id="KW-0479">Metal-binding</keyword>
<feature type="domain" description="Cytochrome oxidase subunit II copper A binding" evidence="7">
    <location>
        <begin position="63"/>
        <end position="165"/>
    </location>
</feature>
<dbReference type="GO" id="GO:0004129">
    <property type="term" value="F:cytochrome-c oxidase activity"/>
    <property type="evidence" value="ECO:0007669"/>
    <property type="project" value="UniProtKB-EC"/>
</dbReference>
<dbReference type="STRING" id="1123231.SAMN02745189_00557"/>
<dbReference type="InterPro" id="IPR001505">
    <property type="entry name" value="Copper_CuA"/>
</dbReference>
<dbReference type="GO" id="GO:0016020">
    <property type="term" value="C:membrane"/>
    <property type="evidence" value="ECO:0007669"/>
    <property type="project" value="InterPro"/>
</dbReference>
<gene>
    <name evidence="8" type="ORF">SAMN02745189_00557</name>
</gene>
<dbReference type="PROSITE" id="PS00078">
    <property type="entry name" value="COX2"/>
    <property type="match status" value="1"/>
</dbReference>
<reference evidence="8 9" key="1">
    <citation type="submission" date="2016-11" db="EMBL/GenBank/DDBJ databases">
        <authorList>
            <person name="Jaros S."/>
            <person name="Januszkiewicz K."/>
            <person name="Wedrychowicz H."/>
        </authorList>
    </citation>
    <scope>NUCLEOTIDE SEQUENCE [LARGE SCALE GENOMIC DNA]</scope>
    <source>
        <strain evidence="8 9">DSM 16010</strain>
    </source>
</reference>
<evidence type="ECO:0000256" key="5">
    <source>
        <dbReference type="ARBA" id="ARBA00031399"/>
    </source>
</evidence>
<evidence type="ECO:0000313" key="8">
    <source>
        <dbReference type="EMBL" id="SHL57605.1"/>
    </source>
</evidence>